<evidence type="ECO:0000256" key="1">
    <source>
        <dbReference type="SAM" id="Phobius"/>
    </source>
</evidence>
<evidence type="ECO:0000313" key="3">
    <source>
        <dbReference type="Proteomes" id="UP001175228"/>
    </source>
</evidence>
<name>A0AA39NYN1_9AGAR</name>
<accession>A0AA39NYN1</accession>
<dbReference type="Proteomes" id="UP001175228">
    <property type="component" value="Unassembled WGS sequence"/>
</dbReference>
<feature type="transmembrane region" description="Helical" evidence="1">
    <location>
        <begin position="12"/>
        <end position="34"/>
    </location>
</feature>
<proteinExistence type="predicted"/>
<gene>
    <name evidence="2" type="ORF">EDD18DRAFT_1393542</name>
</gene>
<protein>
    <submittedName>
        <fullName evidence="2">Uncharacterized protein</fullName>
    </submittedName>
</protein>
<keyword evidence="1" id="KW-0812">Transmembrane</keyword>
<sequence>MSLIHRKSEFSIIFHRTGWVFFAVLIGIILVWLYTRITIQIRTLLTFPTNYRVPSLVSRYIAKAWRFGFAPDDIDLLQYIQKVHPGRYLRSPHHEEVVDIRSASRTDVSTDILSMHRGFGSATEEGEAAMSRT</sequence>
<reference evidence="2" key="1">
    <citation type="submission" date="2023-06" db="EMBL/GenBank/DDBJ databases">
        <authorList>
            <consortium name="Lawrence Berkeley National Laboratory"/>
            <person name="Ahrendt S."/>
            <person name="Sahu N."/>
            <person name="Indic B."/>
            <person name="Wong-Bajracharya J."/>
            <person name="Merenyi Z."/>
            <person name="Ke H.-M."/>
            <person name="Monk M."/>
            <person name="Kocsube S."/>
            <person name="Drula E."/>
            <person name="Lipzen A."/>
            <person name="Balint B."/>
            <person name="Henrissat B."/>
            <person name="Andreopoulos B."/>
            <person name="Martin F.M."/>
            <person name="Harder C.B."/>
            <person name="Rigling D."/>
            <person name="Ford K.L."/>
            <person name="Foster G.D."/>
            <person name="Pangilinan J."/>
            <person name="Papanicolaou A."/>
            <person name="Barry K."/>
            <person name="LaButti K."/>
            <person name="Viragh M."/>
            <person name="Koriabine M."/>
            <person name="Yan M."/>
            <person name="Riley R."/>
            <person name="Champramary S."/>
            <person name="Plett K.L."/>
            <person name="Tsai I.J."/>
            <person name="Slot J."/>
            <person name="Sipos G."/>
            <person name="Plett J."/>
            <person name="Nagy L.G."/>
            <person name="Grigoriev I.V."/>
        </authorList>
    </citation>
    <scope>NUCLEOTIDE SEQUENCE</scope>
    <source>
        <strain evidence="2">HWK02</strain>
    </source>
</reference>
<evidence type="ECO:0000313" key="2">
    <source>
        <dbReference type="EMBL" id="KAK0474307.1"/>
    </source>
</evidence>
<dbReference type="EMBL" id="JAUEPU010000178">
    <property type="protein sequence ID" value="KAK0474307.1"/>
    <property type="molecule type" value="Genomic_DNA"/>
</dbReference>
<comment type="caution">
    <text evidence="2">The sequence shown here is derived from an EMBL/GenBank/DDBJ whole genome shotgun (WGS) entry which is preliminary data.</text>
</comment>
<keyword evidence="1" id="KW-0472">Membrane</keyword>
<dbReference type="AlphaFoldDB" id="A0AA39NYN1"/>
<keyword evidence="3" id="KW-1185">Reference proteome</keyword>
<keyword evidence="1" id="KW-1133">Transmembrane helix</keyword>
<organism evidence="2 3">
    <name type="scientific">Armillaria luteobubalina</name>
    <dbReference type="NCBI Taxonomy" id="153913"/>
    <lineage>
        <taxon>Eukaryota</taxon>
        <taxon>Fungi</taxon>
        <taxon>Dikarya</taxon>
        <taxon>Basidiomycota</taxon>
        <taxon>Agaricomycotina</taxon>
        <taxon>Agaricomycetes</taxon>
        <taxon>Agaricomycetidae</taxon>
        <taxon>Agaricales</taxon>
        <taxon>Marasmiineae</taxon>
        <taxon>Physalacriaceae</taxon>
        <taxon>Armillaria</taxon>
    </lineage>
</organism>